<evidence type="ECO:0000313" key="2">
    <source>
        <dbReference type="Proteomes" id="UP000502377"/>
    </source>
</evidence>
<gene>
    <name evidence="1" type="ORF">CRECT_1731</name>
</gene>
<dbReference type="AlphaFoldDB" id="A0A6G5QP00"/>
<organism evidence="1 2">
    <name type="scientific">Campylobacter rectus</name>
    <name type="common">Wolinella recta</name>
    <dbReference type="NCBI Taxonomy" id="203"/>
    <lineage>
        <taxon>Bacteria</taxon>
        <taxon>Pseudomonadati</taxon>
        <taxon>Campylobacterota</taxon>
        <taxon>Epsilonproteobacteria</taxon>
        <taxon>Campylobacterales</taxon>
        <taxon>Campylobacteraceae</taxon>
        <taxon>Campylobacter</taxon>
    </lineage>
</organism>
<dbReference type="KEGG" id="crx:CRECT_1731"/>
<reference evidence="1 2" key="1">
    <citation type="submission" date="2016-07" db="EMBL/GenBank/DDBJ databases">
        <title>Comparative genomics of the Campylobacter concisus group.</title>
        <authorList>
            <person name="Miller W.G."/>
            <person name="Yee E."/>
            <person name="Chapman M.H."/>
            <person name="Huynh S."/>
            <person name="Bono J.L."/>
            <person name="On S.L.W."/>
            <person name="StLeger J."/>
            <person name="Foster G."/>
            <person name="Parker C.T."/>
        </authorList>
    </citation>
    <scope>NUCLEOTIDE SEQUENCE [LARGE SCALE GENOMIC DNA]</scope>
    <source>
        <strain evidence="1 2">ATCC 33238</strain>
    </source>
</reference>
<protein>
    <submittedName>
        <fullName evidence="1">Uncharacterized protein</fullName>
    </submittedName>
</protein>
<sequence length="150" mass="17076">MSSKVVVLSIGALLAALFISFVTLSPSYKNALKAKFYYETGDYETAYKLSKSAYNKDIYNKLAHTVMVQSEISQKYALYIARSNDYLEKIQKISKSGKVSKANLDKIRMMCDIAVSDYDLLKPSNLTDPDLQKEAKMIRDKFLTLQKELF</sequence>
<evidence type="ECO:0000313" key="1">
    <source>
        <dbReference type="EMBL" id="QCD47361.1"/>
    </source>
</evidence>
<accession>A0A6G5QP00</accession>
<proteinExistence type="predicted"/>
<dbReference type="Proteomes" id="UP000502377">
    <property type="component" value="Chromosome"/>
</dbReference>
<name>A0A6G5QP00_CAMRE</name>
<dbReference type="RefSeq" id="WP_002945437.1">
    <property type="nucleotide sequence ID" value="NZ_CAUTXX010000007.1"/>
</dbReference>
<dbReference type="EMBL" id="CP012543">
    <property type="protein sequence ID" value="QCD47361.1"/>
    <property type="molecule type" value="Genomic_DNA"/>
</dbReference>